<keyword evidence="4 8" id="KW-0812">Transmembrane</keyword>
<feature type="transmembrane region" description="Helical" evidence="8">
    <location>
        <begin position="532"/>
        <end position="556"/>
    </location>
</feature>
<feature type="transmembrane region" description="Helical" evidence="8">
    <location>
        <begin position="1001"/>
        <end position="1026"/>
    </location>
</feature>
<evidence type="ECO:0000256" key="6">
    <source>
        <dbReference type="ARBA" id="ARBA00023136"/>
    </source>
</evidence>
<evidence type="ECO:0000256" key="2">
    <source>
        <dbReference type="ARBA" id="ARBA00010157"/>
    </source>
</evidence>
<feature type="region of interest" description="Disordered" evidence="7">
    <location>
        <begin position="1148"/>
        <end position="1168"/>
    </location>
</feature>
<dbReference type="PANTHER" id="PTHR33406">
    <property type="entry name" value="MEMBRANE PROTEIN MJ1562-RELATED"/>
    <property type="match status" value="1"/>
</dbReference>
<evidence type="ECO:0000256" key="5">
    <source>
        <dbReference type="ARBA" id="ARBA00022989"/>
    </source>
</evidence>
<dbReference type="PROSITE" id="PS50156">
    <property type="entry name" value="SSD"/>
    <property type="match status" value="1"/>
</dbReference>
<keyword evidence="5 8" id="KW-1133">Transmembrane helix</keyword>
<feature type="transmembrane region" description="Helical" evidence="8">
    <location>
        <begin position="1105"/>
        <end position="1138"/>
    </location>
</feature>
<feature type="transmembrane region" description="Helical" evidence="8">
    <location>
        <begin position="1032"/>
        <end position="1052"/>
    </location>
</feature>
<dbReference type="Pfam" id="PF16170">
    <property type="entry name" value="DUF4873"/>
    <property type="match status" value="1"/>
</dbReference>
<gene>
    <name evidence="10" type="ORF">SAMN04488548_13681</name>
</gene>
<name>A0A1H2LCJ9_9ACTN</name>
<evidence type="ECO:0000256" key="8">
    <source>
        <dbReference type="SAM" id="Phobius"/>
    </source>
</evidence>
<feature type="domain" description="SSD" evidence="9">
    <location>
        <begin position="372"/>
        <end position="502"/>
    </location>
</feature>
<dbReference type="GO" id="GO:0005886">
    <property type="term" value="C:plasma membrane"/>
    <property type="evidence" value="ECO:0007669"/>
    <property type="project" value="UniProtKB-SubCell"/>
</dbReference>
<reference evidence="10 11" key="1">
    <citation type="submission" date="2016-10" db="EMBL/GenBank/DDBJ databases">
        <authorList>
            <person name="de Groot N.N."/>
        </authorList>
    </citation>
    <scope>NUCLEOTIDE SEQUENCE [LARGE SCALE GENOMIC DNA]</scope>
    <source>
        <strain evidence="10 11">DSM 44215</strain>
    </source>
</reference>
<dbReference type="InterPro" id="IPR004869">
    <property type="entry name" value="MMPL_dom"/>
</dbReference>
<dbReference type="EMBL" id="FNLM01000036">
    <property type="protein sequence ID" value="SDU78770.1"/>
    <property type="molecule type" value="Genomic_DNA"/>
</dbReference>
<accession>A0A1H2LCJ9</accession>
<dbReference type="InterPro" id="IPR050545">
    <property type="entry name" value="Mycobact_MmpL"/>
</dbReference>
<evidence type="ECO:0000313" key="11">
    <source>
        <dbReference type="Proteomes" id="UP000183180"/>
    </source>
</evidence>
<dbReference type="NCBIfam" id="TIGR03057">
    <property type="entry name" value="xxxLxxG_by_4"/>
    <property type="match status" value="1"/>
</dbReference>
<dbReference type="RefSeq" id="WP_244278411.1">
    <property type="nucleotide sequence ID" value="NZ_FNLM01000036.1"/>
</dbReference>
<dbReference type="PANTHER" id="PTHR33406:SF6">
    <property type="entry name" value="MEMBRANE PROTEIN YDGH-RELATED"/>
    <property type="match status" value="1"/>
</dbReference>
<evidence type="ECO:0000256" key="4">
    <source>
        <dbReference type="ARBA" id="ARBA00022692"/>
    </source>
</evidence>
<dbReference type="InterPro" id="IPR023908">
    <property type="entry name" value="xxxLxxG_rpt"/>
</dbReference>
<evidence type="ECO:0000256" key="3">
    <source>
        <dbReference type="ARBA" id="ARBA00022475"/>
    </source>
</evidence>
<dbReference type="InterPro" id="IPR000731">
    <property type="entry name" value="SSD"/>
</dbReference>
<feature type="transmembrane region" description="Helical" evidence="8">
    <location>
        <begin position="373"/>
        <end position="394"/>
    </location>
</feature>
<organism evidence="10 11">
    <name type="scientific">Gordonia westfalica</name>
    <dbReference type="NCBI Taxonomy" id="158898"/>
    <lineage>
        <taxon>Bacteria</taxon>
        <taxon>Bacillati</taxon>
        <taxon>Actinomycetota</taxon>
        <taxon>Actinomycetes</taxon>
        <taxon>Mycobacteriales</taxon>
        <taxon>Gordoniaceae</taxon>
        <taxon>Gordonia</taxon>
    </lineage>
</organism>
<evidence type="ECO:0000313" key="10">
    <source>
        <dbReference type="EMBL" id="SDU78770.1"/>
    </source>
</evidence>
<keyword evidence="6 8" id="KW-0472">Membrane</keyword>
<evidence type="ECO:0000259" key="9">
    <source>
        <dbReference type="PROSITE" id="PS50156"/>
    </source>
</evidence>
<keyword evidence="3" id="KW-1003">Cell membrane</keyword>
<sequence>MSDDHDLDYSGEGTLVCRGTEIHVEAKIRGYFQPLNGLYTWYGRIQKNDELDGLLKGARAIAVFTTAEGRAECVVGDPDFWGRYRISGKSTPHTTCPPLSRRSKTWPSTTTSDNHPPHGRSPDGSERLGRPLQVERILHMVSSSPIRTRSSRGGEKLGEYSPTLERVAWFTLRRKGIVTLVWLGAAIGLGLLFPQLESVVREQSVDPIPAGVPSFQTLDRMGASFDERGAKTTVFVVMENSAGLSDNTRDRYHVLVDTLRADDKHVIAVRDLLSDPLTASQALSKDKQAWYLPVGVTGTLGGPDTAEAVAAVRDTAERIFRDTETRVRVTGPPATFSDQLAVGESDLVLITVATVLLIAVILLVVYRSVFTALMPLLVVGMSLAVGRGVLSGLGELGMPVSQFTSMFMTVIIFGAGVDYSVFLISRYHEGIRAGNSPDAAIAHANATIGRVVLASAGTVALAFLAMAFAKLSVFNTLGPACAIAIAFAFLATVTLLPPVLSFAAKRGAGLPRRDLTRDYWRRVGVMVIRRPVPLLAISVVALIGLALVAATIQITYDDREGQPTDTGSNEGYALLNRHFPKDIIISEFLVVESENDMRTAQGLADLDQLASRVAQIPGVTRVIGVTRPTGEKLQQAQLSWQNDQIGTKITEETGDVQARKGDLAVLKTGSEQLAGGLALLEDQISSNLAPLSGLLDEVSSFGPQLDEYRPLVNQLASAAPTLRQFSQRAPELSQLARRAQSAADAVAPALSALEAPWCQQIAQCSALRAQTADIRALADDQSLARVANFAAQLGRVSAPGSTDMAQLQRSLQTLNSALQTIGGQDLGNRVSQLESGVGALADGARQLSNGVGALVDSNVQLLGGLAQVAAQLRAPAREIGDSDSATGFYLPADAFKDQQFSQAARQFISPDGKTVRYAVQTSYDPYSADAMTLANELSSVAENAMPNTTLEGGRASVAGFPAINADVQRLLSYDFKLLGIATLLIVGLILMLLLRAVVAPVYLLATVVLNYMAALGIGVLVLQHILGAGIAWPAPLVSFIVLVAVGADYNMLLVSRLREETRASVRVGVMRTVAYTGSVITSAGLIFAASMFGLMVGSIDVMVQIGFIIGVGLLLDTFLVRTLVVPALAVLLGTASWWPGDIDRFRRAPGPSQKTRGRTHGDLTSVGP</sequence>
<feature type="transmembrane region" description="Helical" evidence="8">
    <location>
        <begin position="1073"/>
        <end position="1099"/>
    </location>
</feature>
<dbReference type="STRING" id="158898.SAMN04488548_13681"/>
<dbReference type="InterPro" id="IPR032371">
    <property type="entry name" value="DUF4873"/>
</dbReference>
<comment type="similarity">
    <text evidence="2">Belongs to the resistance-nodulation-cell division (RND) (TC 2.A.6) family. MmpL subfamily.</text>
</comment>
<dbReference type="Gene3D" id="1.20.1640.10">
    <property type="entry name" value="Multidrug efflux transporter AcrB transmembrane domain"/>
    <property type="match status" value="2"/>
</dbReference>
<feature type="region of interest" description="Disordered" evidence="7">
    <location>
        <begin position="90"/>
        <end position="128"/>
    </location>
</feature>
<feature type="transmembrane region" description="Helical" evidence="8">
    <location>
        <begin position="347"/>
        <end position="366"/>
    </location>
</feature>
<feature type="transmembrane region" description="Helical" evidence="8">
    <location>
        <begin position="975"/>
        <end position="994"/>
    </location>
</feature>
<dbReference type="Proteomes" id="UP000183180">
    <property type="component" value="Unassembled WGS sequence"/>
</dbReference>
<feature type="transmembrane region" description="Helical" evidence="8">
    <location>
        <begin position="477"/>
        <end position="503"/>
    </location>
</feature>
<evidence type="ECO:0000256" key="1">
    <source>
        <dbReference type="ARBA" id="ARBA00004651"/>
    </source>
</evidence>
<dbReference type="AlphaFoldDB" id="A0A1H2LCJ9"/>
<proteinExistence type="inferred from homology"/>
<dbReference type="SUPFAM" id="SSF82866">
    <property type="entry name" value="Multidrug efflux transporter AcrB transmembrane domain"/>
    <property type="match status" value="2"/>
</dbReference>
<comment type="subcellular location">
    <subcellularLocation>
        <location evidence="1">Cell membrane</location>
        <topology evidence="1">Multi-pass membrane protein</topology>
    </subcellularLocation>
</comment>
<protein>
    <submittedName>
        <fullName evidence="10">Putative drug exporter of the RND superfamily</fullName>
    </submittedName>
</protein>
<feature type="transmembrane region" description="Helical" evidence="8">
    <location>
        <begin position="448"/>
        <end position="471"/>
    </location>
</feature>
<feature type="compositionally biased region" description="Polar residues" evidence="7">
    <location>
        <begin position="105"/>
        <end position="114"/>
    </location>
</feature>
<dbReference type="Pfam" id="PF03176">
    <property type="entry name" value="MMPL"/>
    <property type="match status" value="2"/>
</dbReference>
<evidence type="ECO:0000256" key="7">
    <source>
        <dbReference type="SAM" id="MobiDB-lite"/>
    </source>
</evidence>
<feature type="transmembrane region" description="Helical" evidence="8">
    <location>
        <begin position="406"/>
        <end position="427"/>
    </location>
</feature>